<evidence type="ECO:0000256" key="1">
    <source>
        <dbReference type="ARBA" id="ARBA00008805"/>
    </source>
</evidence>
<dbReference type="Proteomes" id="UP000553632">
    <property type="component" value="Unassembled WGS sequence"/>
</dbReference>
<evidence type="ECO:0000256" key="3">
    <source>
        <dbReference type="ARBA" id="ARBA00022679"/>
    </source>
</evidence>
<feature type="region of interest" description="Disordered" evidence="8">
    <location>
        <begin position="1075"/>
        <end position="1105"/>
    </location>
</feature>
<feature type="domain" description="RRM" evidence="9">
    <location>
        <begin position="514"/>
        <end position="586"/>
    </location>
</feature>
<evidence type="ECO:0000256" key="7">
    <source>
        <dbReference type="PROSITE-ProRule" id="PRU00176"/>
    </source>
</evidence>
<evidence type="ECO:0000256" key="6">
    <source>
        <dbReference type="ARBA" id="ARBA00022840"/>
    </source>
</evidence>
<keyword evidence="3" id="KW-0808">Transferase</keyword>
<feature type="compositionally biased region" description="Basic and acidic residues" evidence="8">
    <location>
        <begin position="316"/>
        <end position="327"/>
    </location>
</feature>
<gene>
    <name evidence="10" type="ORF">FOZ63_029299</name>
</gene>
<feature type="region of interest" description="Disordered" evidence="8">
    <location>
        <begin position="1018"/>
        <end position="1063"/>
    </location>
</feature>
<evidence type="ECO:0000256" key="5">
    <source>
        <dbReference type="ARBA" id="ARBA00022777"/>
    </source>
</evidence>
<dbReference type="PANTHER" id="PTHR10534:SF2">
    <property type="entry name" value="PYRIDOXAL KINASE"/>
    <property type="match status" value="1"/>
</dbReference>
<dbReference type="PANTHER" id="PTHR10534">
    <property type="entry name" value="PYRIDOXAL KINASE"/>
    <property type="match status" value="1"/>
</dbReference>
<keyword evidence="7" id="KW-0694">RNA-binding</keyword>
<organism evidence="10 11">
    <name type="scientific">Perkinsus olseni</name>
    <name type="common">Perkinsus atlanticus</name>
    <dbReference type="NCBI Taxonomy" id="32597"/>
    <lineage>
        <taxon>Eukaryota</taxon>
        <taxon>Sar</taxon>
        <taxon>Alveolata</taxon>
        <taxon>Perkinsozoa</taxon>
        <taxon>Perkinsea</taxon>
        <taxon>Perkinsida</taxon>
        <taxon>Perkinsidae</taxon>
        <taxon>Perkinsus</taxon>
    </lineage>
</organism>
<feature type="compositionally biased region" description="Basic and acidic residues" evidence="8">
    <location>
        <begin position="362"/>
        <end position="420"/>
    </location>
</feature>
<dbReference type="InterPro" id="IPR000504">
    <property type="entry name" value="RRM_dom"/>
</dbReference>
<dbReference type="SUPFAM" id="SSF54928">
    <property type="entry name" value="RNA-binding domain, RBD"/>
    <property type="match status" value="1"/>
</dbReference>
<dbReference type="Pfam" id="PF00076">
    <property type="entry name" value="RRM_1"/>
    <property type="match status" value="1"/>
</dbReference>
<dbReference type="NCBIfam" id="TIGR00687">
    <property type="entry name" value="pyridox_kin"/>
    <property type="match status" value="1"/>
</dbReference>
<dbReference type="GO" id="GO:0009443">
    <property type="term" value="P:pyridoxal 5'-phosphate salvage"/>
    <property type="evidence" value="ECO:0007669"/>
    <property type="project" value="InterPro"/>
</dbReference>
<protein>
    <recommendedName>
        <fullName evidence="2">pyridoxal kinase</fullName>
        <ecNumber evidence="2">2.7.1.35</ecNumber>
    </recommendedName>
</protein>
<sequence length="1337" mass="148562">MTSSSTAEDEPGHVLAIQSHVVHGYVGNRACVFPLQLLGFEVDFVNSVQLSNHTGYRTYKGQVLDGTDLKCLVDGLEENSLLSQYTHMITGYIGSASFLAEVESVVHRVRAHCRHLLYVCDPVLGDYDQGMYVPESLIPEYRARILPLASVITPNQFEVEKLTGRSAIKDDTELFTAVDELHRMGPGLIFVTSTNLPQQSADKVVMLASEVDKESGRRTRYRMEVPFIEGNYTGTGDLTTALLMAFYTQCGVKAAMSRTGSVLQSVINRTREYHETNVGISGNPTELRLLQSKRDIEDPKTQYDVTTWSLLAMDNRPGDASKNDSRRTSRHRSRREAEPGRYSFYDEYNGSRSSSGQRQRRHSESGRSRSREPRSWYDARDEDLCRRSRSRERPVAKLTKRPDAATRRRESRDGDEREGSRPILRPARRERRKSEDERDSQRDRSSPRQQVVLRPKFRPDKDDTDTRGPRRRYAPEDSSLAAAAGPPRSRPWDQESRYRNTRHAYQEHQQPQQQYIILKNVPPGTNEATIRSRFRSLGQRPISVDHFPGKGVAFVYFRDERQCESAVAAFQSSGSKMRENDDVQVSAMLVPTAQNPPRARELACQIERSQRDNVLRAAVEEHDYEETLRRTRNLAMGGINSDMWHSYLGDSGEFAERTEEGWEGSPKPREGDTLPFCKCMVYDDVAEHYYDEEKNWAYNPKTGFWYHRDGIYYTYYEPLGVLVGYAEDSPVRALPGGAELTDEQQARVRREMNRMAAKAPSQGAPSSSVPSEPGDGSQEGEERRTRGSSKRRVQPDGASEAQPQGPGRGLIRGSQKSQRTKETERSSLGTTKLASIHFNPNQFGTMSMPAAQEQKSRVLPQAIALDTAPAPLASEPVILSKQPLGDSKLLSRTASLEGDGGAVCLLCQRRFNSVELLLRHEKLSKLHKANLERKKNSGLGLLGDEVAYPRSKLGVRGEVDLDDMALGKVLGALVNLFTTLHGRMHEPGSGYPTGPPPVSTDLLAPIYALVSGHTDSEELLGVAPSPPQPGSGEPTADDTARGRPEMGVDGLRGRTRNKEGSPEEHRAALRSVIGHWSSSPSSPTSVTSVGEGDSGTATIDGTVDDTPTRGVLKRCSHHSFREYRRCHRLALAASEFCELHHCQPCSSDRRRCPACEVRLPTDAEIEHHCRGLDYGEELAGKGYYSRDCNSGPMLCVADSGERCDIGDTEWQERVLRQSEGCDETNSYQFEVRGLDSIVPPAVRRHYVRVEAVTTRVTAILAAAARNGVTDLVLVEYQCEGAGLSYAIAERITTSLALSPDSKVTFLLVTNRSEGLPSGGACEAIESLRCGFTVAGVV</sequence>
<dbReference type="EC" id="2.7.1.35" evidence="2"/>
<dbReference type="EMBL" id="JABANO010022896">
    <property type="protein sequence ID" value="KAF4724410.1"/>
    <property type="molecule type" value="Genomic_DNA"/>
</dbReference>
<evidence type="ECO:0000259" key="9">
    <source>
        <dbReference type="PROSITE" id="PS50102"/>
    </source>
</evidence>
<feature type="region of interest" description="Disordered" evidence="8">
    <location>
        <begin position="314"/>
        <end position="495"/>
    </location>
</feature>
<evidence type="ECO:0000313" key="11">
    <source>
        <dbReference type="Proteomes" id="UP000553632"/>
    </source>
</evidence>
<keyword evidence="11" id="KW-1185">Reference proteome</keyword>
<evidence type="ECO:0000313" key="10">
    <source>
        <dbReference type="EMBL" id="KAF4724410.1"/>
    </source>
</evidence>
<comment type="similarity">
    <text evidence="1">Belongs to the pyridoxine kinase family.</text>
</comment>
<feature type="compositionally biased region" description="Basic and acidic residues" evidence="8">
    <location>
        <begin position="457"/>
        <end position="468"/>
    </location>
</feature>
<reference evidence="10 11" key="1">
    <citation type="submission" date="2020-04" db="EMBL/GenBank/DDBJ databases">
        <title>Perkinsus olseni comparative genomics.</title>
        <authorList>
            <person name="Bogema D.R."/>
        </authorList>
    </citation>
    <scope>NUCLEOTIDE SEQUENCE [LARGE SCALE GENOMIC DNA]</scope>
    <source>
        <strain evidence="10 11">ATCC PRA-207</strain>
    </source>
</reference>
<dbReference type="InterPro" id="IPR035979">
    <property type="entry name" value="RBD_domain_sf"/>
</dbReference>
<feature type="compositionally biased region" description="Low complexity" evidence="8">
    <location>
        <begin position="1077"/>
        <end position="1089"/>
    </location>
</feature>
<dbReference type="InterPro" id="IPR004625">
    <property type="entry name" value="PyrdxlKinase"/>
</dbReference>
<feature type="region of interest" description="Disordered" evidence="8">
    <location>
        <begin position="753"/>
        <end position="835"/>
    </location>
</feature>
<name>A0A7J6RXD2_PEROL</name>
<keyword evidence="4" id="KW-0547">Nucleotide-binding</keyword>
<dbReference type="Gene3D" id="3.30.70.330">
    <property type="match status" value="1"/>
</dbReference>
<dbReference type="GO" id="GO:0003723">
    <property type="term" value="F:RNA binding"/>
    <property type="evidence" value="ECO:0007669"/>
    <property type="project" value="UniProtKB-UniRule"/>
</dbReference>
<dbReference type="CDD" id="cd01173">
    <property type="entry name" value="pyridoxal_pyridoxamine_kinase"/>
    <property type="match status" value="1"/>
</dbReference>
<feature type="compositionally biased region" description="Basic and acidic residues" evidence="8">
    <location>
        <begin position="432"/>
        <end position="446"/>
    </location>
</feature>
<dbReference type="PROSITE" id="PS50102">
    <property type="entry name" value="RRM"/>
    <property type="match status" value="1"/>
</dbReference>
<proteinExistence type="inferred from homology"/>
<keyword evidence="6" id="KW-0067">ATP-binding</keyword>
<dbReference type="InterPro" id="IPR012677">
    <property type="entry name" value="Nucleotide-bd_a/b_plait_sf"/>
</dbReference>
<feature type="non-terminal residue" evidence="10">
    <location>
        <position position="1337"/>
    </location>
</feature>
<dbReference type="GO" id="GO:0008478">
    <property type="term" value="F:pyridoxal kinase activity"/>
    <property type="evidence" value="ECO:0007669"/>
    <property type="project" value="UniProtKB-EC"/>
</dbReference>
<keyword evidence="5" id="KW-0418">Kinase</keyword>
<dbReference type="SMART" id="SM00360">
    <property type="entry name" value="RRM"/>
    <property type="match status" value="1"/>
</dbReference>
<dbReference type="Pfam" id="PF08543">
    <property type="entry name" value="Phos_pyr_kin"/>
    <property type="match status" value="1"/>
</dbReference>
<evidence type="ECO:0000256" key="2">
    <source>
        <dbReference type="ARBA" id="ARBA00012104"/>
    </source>
</evidence>
<dbReference type="InterPro" id="IPR029056">
    <property type="entry name" value="Ribokinase-like"/>
</dbReference>
<accession>A0A7J6RXD2</accession>
<dbReference type="InterPro" id="IPR013749">
    <property type="entry name" value="PM/HMP-P_kinase-1"/>
</dbReference>
<comment type="caution">
    <text evidence="10">The sequence shown here is derived from an EMBL/GenBank/DDBJ whole genome shotgun (WGS) entry which is preliminary data.</text>
</comment>
<dbReference type="Gene3D" id="3.40.1190.20">
    <property type="match status" value="1"/>
</dbReference>
<dbReference type="CDD" id="cd00590">
    <property type="entry name" value="RRM_SF"/>
    <property type="match status" value="1"/>
</dbReference>
<dbReference type="SUPFAM" id="SSF53613">
    <property type="entry name" value="Ribokinase-like"/>
    <property type="match status" value="1"/>
</dbReference>
<evidence type="ECO:0000256" key="4">
    <source>
        <dbReference type="ARBA" id="ARBA00022741"/>
    </source>
</evidence>
<evidence type="ECO:0000256" key="8">
    <source>
        <dbReference type="SAM" id="MobiDB-lite"/>
    </source>
</evidence>
<feature type="compositionally biased region" description="Polar residues" evidence="8">
    <location>
        <begin position="826"/>
        <end position="835"/>
    </location>
</feature>
<dbReference type="GO" id="GO:0005829">
    <property type="term" value="C:cytosol"/>
    <property type="evidence" value="ECO:0007669"/>
    <property type="project" value="TreeGrafter"/>
</dbReference>
<dbReference type="GO" id="GO:0005524">
    <property type="term" value="F:ATP binding"/>
    <property type="evidence" value="ECO:0007669"/>
    <property type="project" value="UniProtKB-KW"/>
</dbReference>